<dbReference type="Gene3D" id="3.40.50.1820">
    <property type="entry name" value="alpha/beta hydrolase"/>
    <property type="match status" value="1"/>
</dbReference>
<keyword evidence="5" id="KW-0378">Hydrolase</keyword>
<keyword evidence="2" id="KW-0964">Secreted</keyword>
<comment type="subcellular location">
    <subcellularLocation>
        <location evidence="1">Secreted</location>
    </subcellularLocation>
</comment>
<evidence type="ECO:0000256" key="8">
    <source>
        <dbReference type="SAM" id="SignalP"/>
    </source>
</evidence>
<feature type="chain" id="PRO_5038644678" description="Esterase" evidence="8">
    <location>
        <begin position="25"/>
        <end position="316"/>
    </location>
</feature>
<evidence type="ECO:0000256" key="5">
    <source>
        <dbReference type="ARBA" id="ARBA00022801"/>
    </source>
</evidence>
<dbReference type="GO" id="GO:0045493">
    <property type="term" value="P:xylan catabolic process"/>
    <property type="evidence" value="ECO:0007669"/>
    <property type="project" value="UniProtKB-KW"/>
</dbReference>
<name>A0A269PE66_9CORY</name>
<organism evidence="9 10">
    <name type="scientific">Corynebacterium hadale</name>
    <dbReference type="NCBI Taxonomy" id="2026255"/>
    <lineage>
        <taxon>Bacteria</taxon>
        <taxon>Bacillati</taxon>
        <taxon>Actinomycetota</taxon>
        <taxon>Actinomycetes</taxon>
        <taxon>Mycobacteriales</taxon>
        <taxon>Corynebacteriaceae</taxon>
        <taxon>Corynebacterium</taxon>
    </lineage>
</organism>
<dbReference type="PROSITE" id="PS51257">
    <property type="entry name" value="PROKAR_LIPOPROTEIN"/>
    <property type="match status" value="1"/>
</dbReference>
<proteinExistence type="predicted"/>
<evidence type="ECO:0000256" key="4">
    <source>
        <dbReference type="ARBA" id="ARBA00022729"/>
    </source>
</evidence>
<dbReference type="InterPro" id="IPR029058">
    <property type="entry name" value="AB_hydrolase_fold"/>
</dbReference>
<accession>A0A269PE66</accession>
<keyword evidence="4 8" id="KW-0732">Signal</keyword>
<protein>
    <recommendedName>
        <fullName evidence="11">Esterase</fullName>
    </recommendedName>
</protein>
<feature type="signal peptide" evidence="8">
    <location>
        <begin position="1"/>
        <end position="24"/>
    </location>
</feature>
<reference evidence="9 10" key="1">
    <citation type="submission" date="2017-08" db="EMBL/GenBank/DDBJ databases">
        <authorList>
            <person name="de Groot N.N."/>
        </authorList>
    </citation>
    <scope>NUCLEOTIDE SEQUENCE [LARGE SCALE GENOMIC DNA]</scope>
    <source>
        <strain evidence="9 10">NBT06-6</strain>
    </source>
</reference>
<dbReference type="InterPro" id="IPR000801">
    <property type="entry name" value="Esterase-like"/>
</dbReference>
<evidence type="ECO:0000256" key="3">
    <source>
        <dbReference type="ARBA" id="ARBA00022651"/>
    </source>
</evidence>
<keyword evidence="7" id="KW-0624">Polysaccharide degradation</keyword>
<dbReference type="EMBL" id="NQMQ01000010">
    <property type="protein sequence ID" value="PAJ70300.1"/>
    <property type="molecule type" value="Genomic_DNA"/>
</dbReference>
<evidence type="ECO:0000256" key="7">
    <source>
        <dbReference type="ARBA" id="ARBA00023326"/>
    </source>
</evidence>
<dbReference type="PANTHER" id="PTHR38050:SF2">
    <property type="entry name" value="FERULOYL ESTERASE C-RELATED"/>
    <property type="match status" value="1"/>
</dbReference>
<evidence type="ECO:0000256" key="2">
    <source>
        <dbReference type="ARBA" id="ARBA00022525"/>
    </source>
</evidence>
<gene>
    <name evidence="9" type="ORF">CIG21_05555</name>
</gene>
<evidence type="ECO:0000256" key="1">
    <source>
        <dbReference type="ARBA" id="ARBA00004613"/>
    </source>
</evidence>
<keyword evidence="6" id="KW-0119">Carbohydrate metabolism</keyword>
<evidence type="ECO:0000313" key="10">
    <source>
        <dbReference type="Proteomes" id="UP000215771"/>
    </source>
</evidence>
<sequence length="316" mass="33970">MAARRLVALLVAAGLALSSAGCGGGEQLDAVDADLIAPSTPRDEVAEVQPWSKPETQRRTIKVGQRDRSFLLSLPAGARERSRLPLIFAFHGYREDAASMRKYSQLDGADAIVVYMDGVDRAWAPAPYARTTGGDDLAFVDAVREQVTGEFSVDKARVFATGLSNGGGFASYVGCQRPQDFTAVASVSAAFYQRVSQGCSSIPIKHVDFHGTNDSVMSYFGGQRHDTAYESVEAMLAEAAERNHCDAEYVEKPLSDTVTELRWDGCDAPLVHYRVDGGPHIWQGGTVDSSRTTSAGFATRTQLAFFGVPFGSVSDP</sequence>
<comment type="caution">
    <text evidence="9">The sequence shown here is derived from an EMBL/GenBank/DDBJ whole genome shotgun (WGS) entry which is preliminary data.</text>
</comment>
<evidence type="ECO:0000256" key="6">
    <source>
        <dbReference type="ARBA" id="ARBA00023277"/>
    </source>
</evidence>
<evidence type="ECO:0008006" key="11">
    <source>
        <dbReference type="Google" id="ProtNLM"/>
    </source>
</evidence>
<dbReference type="AlphaFoldDB" id="A0A269PE66"/>
<evidence type="ECO:0000313" key="9">
    <source>
        <dbReference type="EMBL" id="PAJ70300.1"/>
    </source>
</evidence>
<dbReference type="Pfam" id="PF00756">
    <property type="entry name" value="Esterase"/>
    <property type="match status" value="1"/>
</dbReference>
<dbReference type="GO" id="GO:0005576">
    <property type="term" value="C:extracellular region"/>
    <property type="evidence" value="ECO:0007669"/>
    <property type="project" value="UniProtKB-SubCell"/>
</dbReference>
<dbReference type="InterPro" id="IPR043595">
    <property type="entry name" value="FaeB/C/D"/>
</dbReference>
<dbReference type="SUPFAM" id="SSF53474">
    <property type="entry name" value="alpha/beta-Hydrolases"/>
    <property type="match status" value="1"/>
</dbReference>
<keyword evidence="3" id="KW-0858">Xylan degradation</keyword>
<dbReference type="Proteomes" id="UP000215771">
    <property type="component" value="Unassembled WGS sequence"/>
</dbReference>
<dbReference type="GO" id="GO:0030600">
    <property type="term" value="F:feruloyl esterase activity"/>
    <property type="evidence" value="ECO:0007669"/>
    <property type="project" value="InterPro"/>
</dbReference>
<dbReference type="PANTHER" id="PTHR38050">
    <property type="match status" value="1"/>
</dbReference>
<dbReference type="RefSeq" id="WP_095276705.1">
    <property type="nucleotide sequence ID" value="NZ_CP047655.1"/>
</dbReference>